<dbReference type="GO" id="GO:0005886">
    <property type="term" value="C:plasma membrane"/>
    <property type="evidence" value="ECO:0007669"/>
    <property type="project" value="TreeGrafter"/>
</dbReference>
<gene>
    <name evidence="2" type="ORF">C8D76_11810</name>
</gene>
<feature type="transmembrane region" description="Helical" evidence="1">
    <location>
        <begin position="172"/>
        <end position="193"/>
    </location>
</feature>
<evidence type="ECO:0000256" key="1">
    <source>
        <dbReference type="SAM" id="Phobius"/>
    </source>
</evidence>
<dbReference type="GO" id="GO:0015661">
    <property type="term" value="F:L-lysine efflux transmembrane transporter activity"/>
    <property type="evidence" value="ECO:0007669"/>
    <property type="project" value="InterPro"/>
</dbReference>
<dbReference type="EMBL" id="QENU01000018">
    <property type="protein sequence ID" value="PVX31909.1"/>
    <property type="molecule type" value="Genomic_DNA"/>
</dbReference>
<keyword evidence="1" id="KW-0812">Transmembrane</keyword>
<dbReference type="PANTHER" id="PTHR35804">
    <property type="entry name" value="LYSINE EXPORTER LYSO"/>
    <property type="match status" value="1"/>
</dbReference>
<feature type="transmembrane region" description="Helical" evidence="1">
    <location>
        <begin position="205"/>
        <end position="227"/>
    </location>
</feature>
<feature type="transmembrane region" description="Helical" evidence="1">
    <location>
        <begin position="61"/>
        <end position="83"/>
    </location>
</feature>
<keyword evidence="1" id="KW-1133">Transmembrane helix</keyword>
<reference evidence="2 3" key="1">
    <citation type="submission" date="2018-05" db="EMBL/GenBank/DDBJ databases">
        <title>Genomic Encyclopedia of Type Strains, Phase IV (KMG-IV): sequencing the most valuable type-strain genomes for metagenomic binning, comparative biology and taxonomic classification.</title>
        <authorList>
            <person name="Goeker M."/>
        </authorList>
    </citation>
    <scope>NUCLEOTIDE SEQUENCE [LARGE SCALE GENOMIC DNA]</scope>
    <source>
        <strain evidence="2 3">DSM 22999</strain>
    </source>
</reference>
<dbReference type="RefSeq" id="WP_116632443.1">
    <property type="nucleotide sequence ID" value="NZ_QENU01000018.1"/>
</dbReference>
<name>A0A2U0SKP9_9PAST</name>
<protein>
    <submittedName>
        <fullName evidence="2">Uncharacterized membrane protein YbjE (DUF340 family)</fullName>
    </submittedName>
</protein>
<dbReference type="Pfam" id="PF03956">
    <property type="entry name" value="Lys_export"/>
    <property type="match status" value="2"/>
</dbReference>
<accession>A0A2U0SKP9</accession>
<dbReference type="AlphaFoldDB" id="A0A2U0SKP9"/>
<feature type="transmembrane region" description="Helical" evidence="1">
    <location>
        <begin position="104"/>
        <end position="129"/>
    </location>
</feature>
<feature type="transmembrane region" description="Helical" evidence="1">
    <location>
        <begin position="28"/>
        <end position="49"/>
    </location>
</feature>
<comment type="caution">
    <text evidence="2">The sequence shown here is derived from an EMBL/GenBank/DDBJ whole genome shotgun (WGS) entry which is preliminary data.</text>
</comment>
<keyword evidence="3" id="KW-1185">Reference proteome</keyword>
<dbReference type="OrthoDB" id="5451742at2"/>
<evidence type="ECO:0000313" key="3">
    <source>
        <dbReference type="Proteomes" id="UP000245909"/>
    </source>
</evidence>
<keyword evidence="1" id="KW-0472">Membrane</keyword>
<dbReference type="Proteomes" id="UP000245909">
    <property type="component" value="Unassembled WGS sequence"/>
</dbReference>
<dbReference type="InterPro" id="IPR005642">
    <property type="entry name" value="LysO"/>
</dbReference>
<feature type="transmembrane region" description="Helical" evidence="1">
    <location>
        <begin position="135"/>
        <end position="151"/>
    </location>
</feature>
<sequence length="302" mass="32801">MFEGLLIVLVPMVLGYLIKTRQSALLSAVNRIVMILLYVILFVMGISLGQLDDVLAKLPNIGFSALTFAVLIIACNLFGLLIYDKLNPAPLKQLGSDMPPRLRLLFDSLKLCSMVLLGFMVGFFSQGLFVLPSNASTYVLVVLIFFVGIQLRNNGISLREVLFNKRGIYTGIIMIITSLIGGIFSALTLSLPISQGLAISSGLGWYSLSSVVINDAWGPVFGSIAFFNDLVREILSLFIIPFFMFRYRSTAVGIAGATALDCTLPIIQRSGGMEVVPLAISFGFVTNIAPPILLVFFSSIPL</sequence>
<feature type="transmembrane region" description="Helical" evidence="1">
    <location>
        <begin position="275"/>
        <end position="297"/>
    </location>
</feature>
<organism evidence="2 3">
    <name type="scientific">Alitibacter langaaensis DSM 22999</name>
    <dbReference type="NCBI Taxonomy" id="1122935"/>
    <lineage>
        <taxon>Bacteria</taxon>
        <taxon>Pseudomonadati</taxon>
        <taxon>Pseudomonadota</taxon>
        <taxon>Gammaproteobacteria</taxon>
        <taxon>Pasteurellales</taxon>
        <taxon>Pasteurellaceae</taxon>
        <taxon>Alitibacter</taxon>
    </lineage>
</organism>
<dbReference type="PANTHER" id="PTHR35804:SF1">
    <property type="entry name" value="LYSINE EXPORTER LYSO"/>
    <property type="match status" value="1"/>
</dbReference>
<evidence type="ECO:0000313" key="2">
    <source>
        <dbReference type="EMBL" id="PVX31909.1"/>
    </source>
</evidence>
<proteinExistence type="predicted"/>
<feature type="transmembrane region" description="Helical" evidence="1">
    <location>
        <begin position="234"/>
        <end position="255"/>
    </location>
</feature>